<evidence type="ECO:0000259" key="1">
    <source>
        <dbReference type="Pfam" id="PF20231"/>
    </source>
</evidence>
<dbReference type="EMBL" id="KV428416">
    <property type="protein sequence ID" value="KZT31968.1"/>
    <property type="molecule type" value="Genomic_DNA"/>
</dbReference>
<evidence type="ECO:0000313" key="2">
    <source>
        <dbReference type="EMBL" id="KZT31968.1"/>
    </source>
</evidence>
<proteinExistence type="predicted"/>
<reference evidence="2 3" key="1">
    <citation type="journal article" date="2016" name="Mol. Biol. Evol.">
        <title>Comparative Genomics of Early-Diverging Mushroom-Forming Fungi Provides Insights into the Origins of Lignocellulose Decay Capabilities.</title>
        <authorList>
            <person name="Nagy L.G."/>
            <person name="Riley R."/>
            <person name="Tritt A."/>
            <person name="Adam C."/>
            <person name="Daum C."/>
            <person name="Floudas D."/>
            <person name="Sun H."/>
            <person name="Yadav J.S."/>
            <person name="Pangilinan J."/>
            <person name="Larsson K.H."/>
            <person name="Matsuura K."/>
            <person name="Barry K."/>
            <person name="Labutti K."/>
            <person name="Kuo R."/>
            <person name="Ohm R.A."/>
            <person name="Bhattacharya S.S."/>
            <person name="Shirouzu T."/>
            <person name="Yoshinaga Y."/>
            <person name="Martin F.M."/>
            <person name="Grigoriev I.V."/>
            <person name="Hibbett D.S."/>
        </authorList>
    </citation>
    <scope>NUCLEOTIDE SEQUENCE [LARGE SCALE GENOMIC DNA]</scope>
    <source>
        <strain evidence="2 3">HHB10207 ss-3</strain>
    </source>
</reference>
<protein>
    <recommendedName>
        <fullName evidence="1">DUF6589 domain-containing protein</fullName>
    </recommendedName>
</protein>
<dbReference type="InterPro" id="IPR046496">
    <property type="entry name" value="DUF6589"/>
</dbReference>
<dbReference type="Proteomes" id="UP000076798">
    <property type="component" value="Unassembled WGS sequence"/>
</dbReference>
<accession>A0A165X9H2</accession>
<dbReference type="AlphaFoldDB" id="A0A165X9H2"/>
<organism evidence="2 3">
    <name type="scientific">Sistotremastrum suecicum HHB10207 ss-3</name>
    <dbReference type="NCBI Taxonomy" id="1314776"/>
    <lineage>
        <taxon>Eukaryota</taxon>
        <taxon>Fungi</taxon>
        <taxon>Dikarya</taxon>
        <taxon>Basidiomycota</taxon>
        <taxon>Agaricomycotina</taxon>
        <taxon>Agaricomycetes</taxon>
        <taxon>Sistotremastrales</taxon>
        <taxon>Sistotremastraceae</taxon>
        <taxon>Sistotremastrum</taxon>
    </lineage>
</organism>
<keyword evidence="3" id="KW-1185">Reference proteome</keyword>
<feature type="domain" description="DUF6589" evidence="1">
    <location>
        <begin position="2"/>
        <end position="340"/>
    </location>
</feature>
<dbReference type="STRING" id="1314776.A0A165X9H2"/>
<name>A0A165X9H2_9AGAM</name>
<dbReference type="OrthoDB" id="4743193at2759"/>
<evidence type="ECO:0000313" key="3">
    <source>
        <dbReference type="Proteomes" id="UP000076798"/>
    </source>
</evidence>
<dbReference type="Pfam" id="PF20231">
    <property type="entry name" value="DUF6589"/>
    <property type="match status" value="1"/>
</dbReference>
<sequence>MEVLLNVFDQAGKKPEDIEGRIYICHADLGTVEKVESAQSSRSVQDDPEDTDADREQHVLMVMGVFHLLMALCDALWRVYILGASRTAFDGALFEIIGILRSKEQAKFLSPGGPGFRRMHDIIMQDSIARFSYAILVELRRKYPATPTFAEWMTTKPSWADVVSLADDVLKKYLPGQKFSSQRAKFPLSEQDPVFENNQLWFRDILTYIEHYKAGKAGDIGRLLDTLVPASFIFKAAGKHKYAVHTLRHYAFLKHGCPPDVARVVMQSWLVNPTGKPDGYRGVDWLVERNNLATKSIYSGKSSNHTVATLIKRSPLIEILRQCHLLIDRNFALAHKNDKHKRPSISKNNERLHKKYEEDRVFEYIIGREAYSIVNVWEKGADGCKKDYVNKVLDVEELGDAGDAGGTRNVRSIDLNV</sequence>
<gene>
    <name evidence="2" type="ORF">SISSUDRAFT_994531</name>
</gene>